<dbReference type="PANTHER" id="PTHR35091:SF2">
    <property type="entry name" value="FLAGELLAR PROTEIN FLIL"/>
    <property type="match status" value="1"/>
</dbReference>
<comment type="function">
    <text evidence="1 10">Controls the rotational direction of flagella during chemotaxis.</text>
</comment>
<gene>
    <name evidence="11" type="ORF">DESUT3_36950</name>
</gene>
<keyword evidence="4 10" id="KW-1003">Cell membrane</keyword>
<keyword evidence="6 10" id="KW-0812">Transmembrane</keyword>
<keyword evidence="8 10" id="KW-1133">Transmembrane helix</keyword>
<evidence type="ECO:0000256" key="1">
    <source>
        <dbReference type="ARBA" id="ARBA00002254"/>
    </source>
</evidence>
<evidence type="ECO:0000256" key="8">
    <source>
        <dbReference type="ARBA" id="ARBA00022989"/>
    </source>
</evidence>
<dbReference type="InterPro" id="IPR005503">
    <property type="entry name" value="FliL"/>
</dbReference>
<dbReference type="PANTHER" id="PTHR35091">
    <property type="entry name" value="FLAGELLAR PROTEIN FLIL"/>
    <property type="match status" value="1"/>
</dbReference>
<comment type="subcellular location">
    <subcellularLocation>
        <location evidence="2">Cell membrane</location>
        <topology evidence="2">Single-pass membrane protein</topology>
    </subcellularLocation>
</comment>
<evidence type="ECO:0000313" key="12">
    <source>
        <dbReference type="Proteomes" id="UP001319827"/>
    </source>
</evidence>
<dbReference type="RefSeq" id="WP_221250013.1">
    <property type="nucleotide sequence ID" value="NZ_AP024355.1"/>
</dbReference>
<evidence type="ECO:0000256" key="4">
    <source>
        <dbReference type="ARBA" id="ARBA00022475"/>
    </source>
</evidence>
<keyword evidence="7 10" id="KW-0283">Flagellar rotation</keyword>
<reference evidence="11 12" key="1">
    <citation type="journal article" date="2016" name="C (Basel)">
        <title>Selective Growth of and Electricity Production by Marine Exoelectrogenic Bacteria in Self-Aggregated Hydrogel of Microbially Reduced Graphene Oxide.</title>
        <authorList>
            <person name="Yoshida N."/>
            <person name="Goto Y."/>
            <person name="Miyata Y."/>
        </authorList>
    </citation>
    <scope>NUCLEOTIDE SEQUENCE [LARGE SCALE GENOMIC DNA]</scope>
    <source>
        <strain evidence="11 12">NIT-T3</strain>
    </source>
</reference>
<sequence>MAEEAAKKDKGGGMKMIIIIVAAVLLLAGVGAGAFFLGSSKASAAKGAQGEGAAAETAAPAEGAEAGAVGPLVALEDFIVNIMDGQETRYLKAAITLEMTSEDAAAEIDQRKAQVRDAVLLLIGSKTYDELRDLQGKLQLRADLIGRLNSFLTRGRVSKIYFTDFVVQ</sequence>
<dbReference type="Proteomes" id="UP001319827">
    <property type="component" value="Chromosome"/>
</dbReference>
<keyword evidence="5 10" id="KW-0145">Chemotaxis</keyword>
<feature type="transmembrane region" description="Helical" evidence="10">
    <location>
        <begin position="16"/>
        <end position="37"/>
    </location>
</feature>
<protein>
    <recommendedName>
        <fullName evidence="10">Flagellar protein FliL</fullName>
    </recommendedName>
</protein>
<organism evidence="11 12">
    <name type="scientific">Desulfuromonas versatilis</name>
    <dbReference type="NCBI Taxonomy" id="2802975"/>
    <lineage>
        <taxon>Bacteria</taxon>
        <taxon>Pseudomonadati</taxon>
        <taxon>Thermodesulfobacteriota</taxon>
        <taxon>Desulfuromonadia</taxon>
        <taxon>Desulfuromonadales</taxon>
        <taxon>Desulfuromonadaceae</taxon>
        <taxon>Desulfuromonas</taxon>
    </lineage>
</organism>
<reference evidence="11 12" key="2">
    <citation type="journal article" date="2021" name="Int. J. Syst. Evol. Microbiol.">
        <title>Isolation and Polyphasic Characterization of Desulfuromonas versatilis sp. Nov., an Electrogenic Bacteria Capable of Versatile Metabolism Isolated from a Graphene Oxide-Reducing Enrichment Culture.</title>
        <authorList>
            <person name="Xie L."/>
            <person name="Yoshida N."/>
            <person name="Ishii S."/>
            <person name="Meng L."/>
        </authorList>
    </citation>
    <scope>NUCLEOTIDE SEQUENCE [LARGE SCALE GENOMIC DNA]</scope>
    <source>
        <strain evidence="11 12">NIT-T3</strain>
    </source>
</reference>
<evidence type="ECO:0000256" key="9">
    <source>
        <dbReference type="ARBA" id="ARBA00023136"/>
    </source>
</evidence>
<evidence type="ECO:0000256" key="10">
    <source>
        <dbReference type="RuleBase" id="RU364125"/>
    </source>
</evidence>
<evidence type="ECO:0000256" key="5">
    <source>
        <dbReference type="ARBA" id="ARBA00022500"/>
    </source>
</evidence>
<evidence type="ECO:0000313" key="11">
    <source>
        <dbReference type="EMBL" id="BCR06626.1"/>
    </source>
</evidence>
<name>A0ABM8HX83_9BACT</name>
<evidence type="ECO:0000256" key="7">
    <source>
        <dbReference type="ARBA" id="ARBA00022779"/>
    </source>
</evidence>
<dbReference type="EMBL" id="AP024355">
    <property type="protein sequence ID" value="BCR06626.1"/>
    <property type="molecule type" value="Genomic_DNA"/>
</dbReference>
<evidence type="ECO:0000256" key="6">
    <source>
        <dbReference type="ARBA" id="ARBA00022692"/>
    </source>
</evidence>
<proteinExistence type="inferred from homology"/>
<dbReference type="Pfam" id="PF03748">
    <property type="entry name" value="FliL"/>
    <property type="match status" value="1"/>
</dbReference>
<accession>A0ABM8HX83</accession>
<keyword evidence="12" id="KW-1185">Reference proteome</keyword>
<keyword evidence="9 10" id="KW-0472">Membrane</keyword>
<evidence type="ECO:0000256" key="2">
    <source>
        <dbReference type="ARBA" id="ARBA00004162"/>
    </source>
</evidence>
<evidence type="ECO:0000256" key="3">
    <source>
        <dbReference type="ARBA" id="ARBA00008281"/>
    </source>
</evidence>
<comment type="similarity">
    <text evidence="3 10">Belongs to the FliL family.</text>
</comment>